<sequence length="665" mass="74367">MDAQQFIGEFRHIANAPGGVGRLRGLVLQLAISGRLTEEKAGDVSAGELIKRNQSLQRELISRRELKRQPAPRPVAEAKIPWKLPTSWRWTRLGAVTNYGDALKVGYSDVGEHTWVLELEDVEKGTSKLLTRVLAKDRKFKSTKNGFPAGAVLYGKLRPYLDKVLIADSPGVCTTEINPISFFDGIAAAYLRWYLKSPYFIAYASGSTHGMNLPRLGTDSVREALFPFPPKEDQGRIVAKVDELMALCDKLETQQQERRKLQNAVRQSSLHAVANAQSPHELRLAWARLETNFWQLFTQPEDVDQFKGMVLDLAVTGQLLPPEQHAASSGAELLAAIEAKRVKWASNATDQEKKEAHTMLKKLRTHTVTQPIDQLPRHWSWASLLQISQALVDCHNKTAPYVSDGVHLVRTTDIRNGRMDLTNTKKISQETYEYWARRMPPRPGDIFFTREAPMGEAAIVPEGEKVCLGQRTMLIRLFPALFSNRFLLYVILSPSFQARMIEAAIGMTVKHLRVGGVENLMVPVPPKFEQDLIAEQVEHLFQGCDSYAVQLGKRQKLAANFAISSVANLAGFSGEQEEEDFVKAPETELIAPLRLGQSPDVKAQAPLATLLIRHNGEMSATDLWQRFGGEIDAFYAQLKTEVAHGWIQEPVVAEVREKADDTARV</sequence>
<organism evidence="5 6">
    <name type="scientific">Candidatus Nitrospira neomarina</name>
    <dbReference type="NCBI Taxonomy" id="3020899"/>
    <lineage>
        <taxon>Bacteria</taxon>
        <taxon>Pseudomonadati</taxon>
        <taxon>Nitrospirota</taxon>
        <taxon>Nitrospiria</taxon>
        <taxon>Nitrospirales</taxon>
        <taxon>Nitrospiraceae</taxon>
        <taxon>Nitrospira</taxon>
    </lineage>
</organism>
<dbReference type="GO" id="GO:0009307">
    <property type="term" value="P:DNA restriction-modification system"/>
    <property type="evidence" value="ECO:0007669"/>
    <property type="project" value="UniProtKB-KW"/>
</dbReference>
<keyword evidence="6" id="KW-1185">Reference proteome</keyword>
<dbReference type="Gene3D" id="3.90.220.20">
    <property type="entry name" value="DNA methylase specificity domains"/>
    <property type="match status" value="2"/>
</dbReference>
<dbReference type="GO" id="GO:0016787">
    <property type="term" value="F:hydrolase activity"/>
    <property type="evidence" value="ECO:0007669"/>
    <property type="project" value="UniProtKB-KW"/>
</dbReference>
<dbReference type="EMBL" id="CP116968">
    <property type="protein sequence ID" value="WNM63549.1"/>
    <property type="molecule type" value="Genomic_DNA"/>
</dbReference>
<dbReference type="RefSeq" id="WP_312748236.1">
    <property type="nucleotide sequence ID" value="NZ_CP116968.1"/>
</dbReference>
<dbReference type="InterPro" id="IPR000055">
    <property type="entry name" value="Restrct_endonuc_typeI_TRD"/>
</dbReference>
<keyword evidence="5" id="KW-0378">Hydrolase</keyword>
<name>A0AA96GJF0_9BACT</name>
<dbReference type="Pfam" id="PF01420">
    <property type="entry name" value="Methylase_S"/>
    <property type="match status" value="1"/>
</dbReference>
<evidence type="ECO:0000259" key="4">
    <source>
        <dbReference type="Pfam" id="PF01420"/>
    </source>
</evidence>
<keyword evidence="3" id="KW-0238">DNA-binding</keyword>
<feature type="domain" description="Type I restriction modification DNA specificity" evidence="4">
    <location>
        <begin position="426"/>
        <end position="542"/>
    </location>
</feature>
<reference evidence="5 6" key="1">
    <citation type="submission" date="2023-01" db="EMBL/GenBank/DDBJ databases">
        <title>Cultivation and genomic characterization of new, ubiquitous marine nitrite-oxidizing bacteria from the Nitrospirales.</title>
        <authorList>
            <person name="Mueller A.J."/>
            <person name="Daebeler A."/>
            <person name="Herbold C.W."/>
            <person name="Kirkegaard R.H."/>
            <person name="Daims H."/>
        </authorList>
    </citation>
    <scope>NUCLEOTIDE SEQUENCE [LARGE SCALE GENOMIC DNA]</scope>
    <source>
        <strain evidence="5 6">DK</strain>
    </source>
</reference>
<comment type="similarity">
    <text evidence="1">Belongs to the type-I restriction system S methylase family.</text>
</comment>
<dbReference type="AlphaFoldDB" id="A0AA96GJF0"/>
<protein>
    <submittedName>
        <fullName evidence="5">Restriction endonuclease subunit S</fullName>
        <ecNumber evidence="5">3.1.21.-</ecNumber>
    </submittedName>
</protein>
<gene>
    <name evidence="5" type="ORF">PQG83_07285</name>
</gene>
<evidence type="ECO:0000313" key="5">
    <source>
        <dbReference type="EMBL" id="WNM63549.1"/>
    </source>
</evidence>
<dbReference type="REBASE" id="764386">
    <property type="entry name" value="S.NspDKORF7280P"/>
</dbReference>
<dbReference type="EC" id="3.1.21.-" evidence="5"/>
<evidence type="ECO:0000256" key="2">
    <source>
        <dbReference type="ARBA" id="ARBA00022747"/>
    </source>
</evidence>
<dbReference type="PANTHER" id="PTHR43140">
    <property type="entry name" value="TYPE-1 RESTRICTION ENZYME ECOKI SPECIFICITY PROTEIN"/>
    <property type="match status" value="1"/>
</dbReference>
<dbReference type="InterPro" id="IPR044946">
    <property type="entry name" value="Restrct_endonuc_typeI_TRD_sf"/>
</dbReference>
<dbReference type="PANTHER" id="PTHR43140:SF1">
    <property type="entry name" value="TYPE I RESTRICTION ENZYME ECOKI SPECIFICITY SUBUNIT"/>
    <property type="match status" value="1"/>
</dbReference>
<evidence type="ECO:0000313" key="6">
    <source>
        <dbReference type="Proteomes" id="UP001302494"/>
    </source>
</evidence>
<dbReference type="KEGG" id="nneo:PQG83_07285"/>
<keyword evidence="5" id="KW-0540">Nuclease</keyword>
<keyword evidence="2" id="KW-0680">Restriction system</keyword>
<dbReference type="SUPFAM" id="SSF116734">
    <property type="entry name" value="DNA methylase specificity domain"/>
    <property type="match status" value="2"/>
</dbReference>
<dbReference type="CDD" id="cd17246">
    <property type="entry name" value="RMtype1_S_SonII-TRD2-CR2_like"/>
    <property type="match status" value="1"/>
</dbReference>
<dbReference type="GO" id="GO:0003677">
    <property type="term" value="F:DNA binding"/>
    <property type="evidence" value="ECO:0007669"/>
    <property type="project" value="UniProtKB-KW"/>
</dbReference>
<keyword evidence="5" id="KW-0255">Endonuclease</keyword>
<dbReference type="GO" id="GO:0004519">
    <property type="term" value="F:endonuclease activity"/>
    <property type="evidence" value="ECO:0007669"/>
    <property type="project" value="UniProtKB-KW"/>
</dbReference>
<accession>A0AA96GJF0</accession>
<dbReference type="Proteomes" id="UP001302494">
    <property type="component" value="Chromosome"/>
</dbReference>
<evidence type="ECO:0000256" key="3">
    <source>
        <dbReference type="ARBA" id="ARBA00023125"/>
    </source>
</evidence>
<dbReference type="InterPro" id="IPR051212">
    <property type="entry name" value="Type-I_RE_S_subunit"/>
</dbReference>
<proteinExistence type="inferred from homology"/>
<evidence type="ECO:0000256" key="1">
    <source>
        <dbReference type="ARBA" id="ARBA00010923"/>
    </source>
</evidence>